<feature type="domain" description="Peptidase metallopeptidase" evidence="7">
    <location>
        <begin position="165"/>
        <end position="348"/>
    </location>
</feature>
<dbReference type="RefSeq" id="WP_234752488.1">
    <property type="nucleotide sequence ID" value="NZ_BAAAWN010000001.1"/>
</dbReference>
<sequence length="355" mass="37169">MGDSRDGEDNYGQVTGGSTPDPRKVPERIPLWKLEEMLGDRAPSPGAWREAPSAPAPRPKRRVARTISVLIGTAGLLAGFYFLSPFVPGLNGLGGLPGIANPGVIRPQASGGAAAGDLPPGATALQAKDHPPAGIGENPGPLGQHAPLTVTSKSYAFLHSRDDGKPVTYDPCRAIHYVTRPDNAPAAGAELIQEAITSISQATGLTFVNDGETAEAPSADHRSYQKERYGDRWAPVLIAWETHAEQPKFTNPAQGNTVMGLGGSEAVSFGNTGFTYVSGQLELNGPALQRMSEELGTEQVRAVIEHELGHVVGLDHVNDPSQIMNPSETPGVVTFGAGDLTGLSLLGQGKCQPTL</sequence>
<dbReference type="InterPro" id="IPR021190">
    <property type="entry name" value="Pept_M10A"/>
</dbReference>
<dbReference type="Gene3D" id="3.40.390.10">
    <property type="entry name" value="Collagenase (Catalytic Domain)"/>
    <property type="match status" value="1"/>
</dbReference>
<keyword evidence="9" id="KW-1185">Reference proteome</keyword>
<dbReference type="InterPro" id="IPR001818">
    <property type="entry name" value="Pept_M10_metallopeptidase"/>
</dbReference>
<keyword evidence="6" id="KW-1133">Transmembrane helix</keyword>
<evidence type="ECO:0000313" key="8">
    <source>
        <dbReference type="EMBL" id="MFB9821452.1"/>
    </source>
</evidence>
<comment type="caution">
    <text evidence="8">The sequence shown here is derived from an EMBL/GenBank/DDBJ whole genome shotgun (WGS) entry which is preliminary data.</text>
</comment>
<dbReference type="SUPFAM" id="SSF55486">
    <property type="entry name" value="Metalloproteases ('zincins'), catalytic domain"/>
    <property type="match status" value="1"/>
</dbReference>
<reference evidence="8 9" key="1">
    <citation type="submission" date="2024-09" db="EMBL/GenBank/DDBJ databases">
        <authorList>
            <person name="Sun Q."/>
            <person name="Mori K."/>
        </authorList>
    </citation>
    <scope>NUCLEOTIDE SEQUENCE [LARGE SCALE GENOMIC DNA]</scope>
    <source>
        <strain evidence="8 9">JCM 1334</strain>
    </source>
</reference>
<dbReference type="SMART" id="SM00235">
    <property type="entry name" value="ZnMc"/>
    <property type="match status" value="1"/>
</dbReference>
<keyword evidence="4" id="KW-0862">Zinc</keyword>
<keyword evidence="6" id="KW-0472">Membrane</keyword>
<evidence type="ECO:0000256" key="6">
    <source>
        <dbReference type="SAM" id="Phobius"/>
    </source>
</evidence>
<dbReference type="InterPro" id="IPR006026">
    <property type="entry name" value="Peptidase_Metallo"/>
</dbReference>
<feature type="region of interest" description="Disordered" evidence="5">
    <location>
        <begin position="1"/>
        <end position="61"/>
    </location>
</feature>
<protein>
    <submittedName>
        <fullName evidence="8">Matrixin family metalloprotease</fullName>
        <ecNumber evidence="8">3.4.24.-</ecNumber>
    </submittedName>
</protein>
<keyword evidence="3 8" id="KW-0378">Hydrolase</keyword>
<dbReference type="EMBL" id="JBHMBC010000036">
    <property type="protein sequence ID" value="MFB9821452.1"/>
    <property type="molecule type" value="Genomic_DNA"/>
</dbReference>
<proteinExistence type="predicted"/>
<feature type="transmembrane region" description="Helical" evidence="6">
    <location>
        <begin position="63"/>
        <end position="83"/>
    </location>
</feature>
<evidence type="ECO:0000313" key="9">
    <source>
        <dbReference type="Proteomes" id="UP001589702"/>
    </source>
</evidence>
<evidence type="ECO:0000256" key="3">
    <source>
        <dbReference type="ARBA" id="ARBA00022801"/>
    </source>
</evidence>
<evidence type="ECO:0000259" key="7">
    <source>
        <dbReference type="SMART" id="SM00235"/>
    </source>
</evidence>
<dbReference type="InterPro" id="IPR024079">
    <property type="entry name" value="MetalloPept_cat_dom_sf"/>
</dbReference>
<evidence type="ECO:0000256" key="5">
    <source>
        <dbReference type="SAM" id="MobiDB-lite"/>
    </source>
</evidence>
<keyword evidence="2" id="KW-0479">Metal-binding</keyword>
<dbReference type="Pfam" id="PF00413">
    <property type="entry name" value="Peptidase_M10"/>
    <property type="match status" value="1"/>
</dbReference>
<keyword evidence="6" id="KW-0812">Transmembrane</keyword>
<evidence type="ECO:0000256" key="4">
    <source>
        <dbReference type="ARBA" id="ARBA00022833"/>
    </source>
</evidence>
<dbReference type="EC" id="3.4.24.-" evidence="8"/>
<keyword evidence="8" id="KW-0482">Metalloprotease</keyword>
<organism evidence="8 9">
    <name type="scientific">Arthrobacter ramosus</name>
    <dbReference type="NCBI Taxonomy" id="1672"/>
    <lineage>
        <taxon>Bacteria</taxon>
        <taxon>Bacillati</taxon>
        <taxon>Actinomycetota</taxon>
        <taxon>Actinomycetes</taxon>
        <taxon>Micrococcales</taxon>
        <taxon>Micrococcaceae</taxon>
        <taxon>Arthrobacter</taxon>
    </lineage>
</organism>
<accession>A0ABV5Y5L0</accession>
<name>A0ABV5Y5L0_ARTRM</name>
<dbReference type="PRINTS" id="PR00138">
    <property type="entry name" value="MATRIXIN"/>
</dbReference>
<keyword evidence="1" id="KW-0645">Protease</keyword>
<gene>
    <name evidence="8" type="ORF">ACFFP1_18335</name>
</gene>
<dbReference type="GO" id="GO:0008237">
    <property type="term" value="F:metallopeptidase activity"/>
    <property type="evidence" value="ECO:0007669"/>
    <property type="project" value="UniProtKB-KW"/>
</dbReference>
<dbReference type="Proteomes" id="UP001589702">
    <property type="component" value="Unassembled WGS sequence"/>
</dbReference>
<evidence type="ECO:0000256" key="2">
    <source>
        <dbReference type="ARBA" id="ARBA00022723"/>
    </source>
</evidence>
<evidence type="ECO:0000256" key="1">
    <source>
        <dbReference type="ARBA" id="ARBA00022670"/>
    </source>
</evidence>